<evidence type="ECO:0000256" key="1">
    <source>
        <dbReference type="ARBA" id="ARBA00023027"/>
    </source>
</evidence>
<dbReference type="Proteomes" id="UP000265520">
    <property type="component" value="Unassembled WGS sequence"/>
</dbReference>
<accession>A0A392R5T1</accession>
<dbReference type="PROSITE" id="PS50104">
    <property type="entry name" value="TIR"/>
    <property type="match status" value="1"/>
</dbReference>
<dbReference type="AlphaFoldDB" id="A0A392R5T1"/>
<dbReference type="SUPFAM" id="SSF52200">
    <property type="entry name" value="Toll/Interleukin receptor TIR domain"/>
    <property type="match status" value="1"/>
</dbReference>
<reference evidence="3 4" key="1">
    <citation type="journal article" date="2018" name="Front. Plant Sci.">
        <title>Red Clover (Trifolium pratense) and Zigzag Clover (T. medium) - A Picture of Genomic Similarities and Differences.</title>
        <authorList>
            <person name="Dluhosova J."/>
            <person name="Istvanek J."/>
            <person name="Nedelnik J."/>
            <person name="Repkova J."/>
        </authorList>
    </citation>
    <scope>NUCLEOTIDE SEQUENCE [LARGE SCALE GENOMIC DNA]</scope>
    <source>
        <strain evidence="4">cv. 10/8</strain>
        <tissue evidence="3">Leaf</tissue>
    </source>
</reference>
<protein>
    <submittedName>
        <fullName evidence="3">TMV resistance protein N-like</fullName>
    </submittedName>
</protein>
<dbReference type="PANTHER" id="PTHR32009:SF146">
    <property type="entry name" value="TIR DOMAIN-CONTAINING PROTEIN"/>
    <property type="match status" value="1"/>
</dbReference>
<dbReference type="EMBL" id="LXQA010191537">
    <property type="protein sequence ID" value="MCI31968.1"/>
    <property type="molecule type" value="Genomic_DNA"/>
</dbReference>
<feature type="non-terminal residue" evidence="3">
    <location>
        <position position="1"/>
    </location>
</feature>
<feature type="domain" description="TIR" evidence="2">
    <location>
        <begin position="1"/>
        <end position="86"/>
    </location>
</feature>
<keyword evidence="1" id="KW-0520">NAD</keyword>
<dbReference type="InterPro" id="IPR035897">
    <property type="entry name" value="Toll_tir_struct_dom_sf"/>
</dbReference>
<dbReference type="InterPro" id="IPR000157">
    <property type="entry name" value="TIR_dom"/>
</dbReference>
<evidence type="ECO:0000313" key="4">
    <source>
        <dbReference type="Proteomes" id="UP000265520"/>
    </source>
</evidence>
<evidence type="ECO:0000313" key="3">
    <source>
        <dbReference type="EMBL" id="MCI31968.1"/>
    </source>
</evidence>
<sequence length="86" mass="10013">SKHYASSSWCLDELTEILKCKKEYGREVIPVFYEVDPSDVRQQRNSYEKDFAKHQERNRGKVDEWKAALSQVAGLSGWHSQVTSNH</sequence>
<evidence type="ECO:0000259" key="2">
    <source>
        <dbReference type="PROSITE" id="PS50104"/>
    </source>
</evidence>
<comment type="caution">
    <text evidence="3">The sequence shown here is derived from an EMBL/GenBank/DDBJ whole genome shotgun (WGS) entry which is preliminary data.</text>
</comment>
<dbReference type="GO" id="GO:0007165">
    <property type="term" value="P:signal transduction"/>
    <property type="evidence" value="ECO:0007669"/>
    <property type="project" value="InterPro"/>
</dbReference>
<proteinExistence type="predicted"/>
<name>A0A392R5T1_9FABA</name>
<keyword evidence="4" id="KW-1185">Reference proteome</keyword>
<organism evidence="3 4">
    <name type="scientific">Trifolium medium</name>
    <dbReference type="NCBI Taxonomy" id="97028"/>
    <lineage>
        <taxon>Eukaryota</taxon>
        <taxon>Viridiplantae</taxon>
        <taxon>Streptophyta</taxon>
        <taxon>Embryophyta</taxon>
        <taxon>Tracheophyta</taxon>
        <taxon>Spermatophyta</taxon>
        <taxon>Magnoliopsida</taxon>
        <taxon>eudicotyledons</taxon>
        <taxon>Gunneridae</taxon>
        <taxon>Pentapetalae</taxon>
        <taxon>rosids</taxon>
        <taxon>fabids</taxon>
        <taxon>Fabales</taxon>
        <taxon>Fabaceae</taxon>
        <taxon>Papilionoideae</taxon>
        <taxon>50 kb inversion clade</taxon>
        <taxon>NPAAA clade</taxon>
        <taxon>Hologalegina</taxon>
        <taxon>IRL clade</taxon>
        <taxon>Trifolieae</taxon>
        <taxon>Trifolium</taxon>
    </lineage>
</organism>
<dbReference type="PANTHER" id="PTHR32009">
    <property type="entry name" value="TMV RESISTANCE PROTEIN N-LIKE"/>
    <property type="match status" value="1"/>
</dbReference>
<dbReference type="Gene3D" id="3.40.50.10140">
    <property type="entry name" value="Toll/interleukin-1 receptor homology (TIR) domain"/>
    <property type="match status" value="1"/>
</dbReference>
<dbReference type="Pfam" id="PF01582">
    <property type="entry name" value="TIR"/>
    <property type="match status" value="1"/>
</dbReference>